<dbReference type="GO" id="GO:0051301">
    <property type="term" value="P:cell division"/>
    <property type="evidence" value="ECO:0007669"/>
    <property type="project" value="InterPro"/>
</dbReference>
<evidence type="ECO:0000256" key="5">
    <source>
        <dbReference type="ARBA" id="ARBA00023136"/>
    </source>
</evidence>
<evidence type="ECO:0000256" key="3">
    <source>
        <dbReference type="ARBA" id="ARBA00022960"/>
    </source>
</evidence>
<dbReference type="Proteomes" id="UP000236379">
    <property type="component" value="Unassembled WGS sequence"/>
</dbReference>
<keyword evidence="4 6" id="KW-1133">Transmembrane helix</keyword>
<dbReference type="PANTHER" id="PTHR30474">
    <property type="entry name" value="CELL CYCLE PROTEIN"/>
    <property type="match status" value="1"/>
</dbReference>
<dbReference type="GO" id="GO:0008360">
    <property type="term" value="P:regulation of cell shape"/>
    <property type="evidence" value="ECO:0007669"/>
    <property type="project" value="UniProtKB-KW"/>
</dbReference>
<proteinExistence type="predicted"/>
<dbReference type="EMBL" id="PPPD01000001">
    <property type="protein sequence ID" value="PNY80436.1"/>
    <property type="molecule type" value="Genomic_DNA"/>
</dbReference>
<evidence type="ECO:0000313" key="7">
    <source>
        <dbReference type="EMBL" id="PNY80436.1"/>
    </source>
</evidence>
<dbReference type="RefSeq" id="WP_103310093.1">
    <property type="nucleotide sequence ID" value="NZ_PPPD01000001.1"/>
</dbReference>
<evidence type="ECO:0000256" key="2">
    <source>
        <dbReference type="ARBA" id="ARBA00022692"/>
    </source>
</evidence>
<feature type="transmembrane region" description="Helical" evidence="6">
    <location>
        <begin position="288"/>
        <end position="314"/>
    </location>
</feature>
<dbReference type="GO" id="GO:0005886">
    <property type="term" value="C:plasma membrane"/>
    <property type="evidence" value="ECO:0007669"/>
    <property type="project" value="TreeGrafter"/>
</dbReference>
<evidence type="ECO:0000313" key="8">
    <source>
        <dbReference type="Proteomes" id="UP000236379"/>
    </source>
</evidence>
<feature type="transmembrane region" description="Helical" evidence="6">
    <location>
        <begin position="32"/>
        <end position="48"/>
    </location>
</feature>
<feature type="transmembrane region" description="Helical" evidence="6">
    <location>
        <begin position="243"/>
        <end position="267"/>
    </location>
</feature>
<sequence length="370" mass="39558">MNLQLLIAQVLLLGLGLMGVAASRPDLIGDHGSKALLALGLTFAVARLRPKAFLRLGPAAWVFSLLLLVLVFFVGVGTETSPGTKRWLDLGPLRFQPSELAKLGLVLMLASFFSRRGVQHKLISATVMIVVTTALVVIEPDLGTSVLMFGLGIILMYGAGVRISNIAGFMLALGLLSIPLIGRYLETHPYILERWQGHTTRGEDMSVGLDQIGMAHRDLSFGGLLGQGPDGLRFQYFAAHTDMVIASVGFTAGLLGVVMILFSYWLIVQTALETSQLAARIRPMTAEIHGASILATGAMFMVVGQAFVNLMVAAGIFPVTGVPLPLVSYGFSSMLTMSLALGVIHSAQREVRRNLPEEQPSPDVIGLPAD</sequence>
<dbReference type="InterPro" id="IPR001182">
    <property type="entry name" value="FtsW/RodA"/>
</dbReference>
<organism evidence="7 8">
    <name type="scientific">Deinococcus koreensis</name>
    <dbReference type="NCBI Taxonomy" id="2054903"/>
    <lineage>
        <taxon>Bacteria</taxon>
        <taxon>Thermotogati</taxon>
        <taxon>Deinococcota</taxon>
        <taxon>Deinococci</taxon>
        <taxon>Deinococcales</taxon>
        <taxon>Deinococcaceae</taxon>
        <taxon>Deinococcus</taxon>
    </lineage>
</organism>
<dbReference type="AlphaFoldDB" id="A0A2K3UV81"/>
<feature type="transmembrane region" description="Helical" evidence="6">
    <location>
        <begin position="122"/>
        <end position="138"/>
    </location>
</feature>
<comment type="subcellular location">
    <subcellularLocation>
        <location evidence="1">Membrane</location>
        <topology evidence="1">Multi-pass membrane protein</topology>
    </subcellularLocation>
</comment>
<name>A0A2K3UV81_9DEIO</name>
<keyword evidence="2 6" id="KW-0812">Transmembrane</keyword>
<dbReference type="OrthoDB" id="9768187at2"/>
<feature type="transmembrane region" description="Helical" evidence="6">
    <location>
        <begin position="60"/>
        <end position="78"/>
    </location>
</feature>
<keyword evidence="8" id="KW-1185">Reference proteome</keyword>
<feature type="transmembrane region" description="Helical" evidence="6">
    <location>
        <begin position="326"/>
        <end position="344"/>
    </location>
</feature>
<comment type="caution">
    <text evidence="7">The sequence shown here is derived from an EMBL/GenBank/DDBJ whole genome shotgun (WGS) entry which is preliminary data.</text>
</comment>
<evidence type="ECO:0000256" key="6">
    <source>
        <dbReference type="SAM" id="Phobius"/>
    </source>
</evidence>
<feature type="transmembrane region" description="Helical" evidence="6">
    <location>
        <begin position="144"/>
        <end position="160"/>
    </location>
</feature>
<dbReference type="GO" id="GO:0015648">
    <property type="term" value="F:lipid-linked peptidoglycan transporter activity"/>
    <property type="evidence" value="ECO:0007669"/>
    <property type="project" value="TreeGrafter"/>
</dbReference>
<dbReference type="GO" id="GO:0032153">
    <property type="term" value="C:cell division site"/>
    <property type="evidence" value="ECO:0007669"/>
    <property type="project" value="TreeGrafter"/>
</dbReference>
<accession>A0A2K3UV81</accession>
<feature type="transmembrane region" description="Helical" evidence="6">
    <location>
        <begin position="167"/>
        <end position="185"/>
    </location>
</feature>
<evidence type="ECO:0000256" key="1">
    <source>
        <dbReference type="ARBA" id="ARBA00004141"/>
    </source>
</evidence>
<protein>
    <submittedName>
        <fullName evidence="7">FtsW/RodA/SpoVE family cell cycle protein</fullName>
    </submittedName>
</protein>
<dbReference type="Pfam" id="PF01098">
    <property type="entry name" value="FTSW_RODA_SPOVE"/>
    <property type="match status" value="1"/>
</dbReference>
<keyword evidence="3" id="KW-0133">Cell shape</keyword>
<evidence type="ECO:0000256" key="4">
    <source>
        <dbReference type="ARBA" id="ARBA00022989"/>
    </source>
</evidence>
<feature type="transmembrane region" description="Helical" evidence="6">
    <location>
        <begin position="98"/>
        <end position="115"/>
    </location>
</feature>
<reference evidence="7 8" key="1">
    <citation type="submission" date="2018-01" db="EMBL/GenBank/DDBJ databases">
        <title>Deinococcus koreensis sp. nov., a radiation-resistant bacterium isolated from river water.</title>
        <authorList>
            <person name="Choi A."/>
        </authorList>
    </citation>
    <scope>NUCLEOTIDE SEQUENCE [LARGE SCALE GENOMIC DNA]</scope>
    <source>
        <strain evidence="7 8">SJW1-2</strain>
    </source>
</reference>
<keyword evidence="5 6" id="KW-0472">Membrane</keyword>
<dbReference type="PANTHER" id="PTHR30474:SF1">
    <property type="entry name" value="PEPTIDOGLYCAN GLYCOSYLTRANSFERASE MRDB"/>
    <property type="match status" value="1"/>
</dbReference>
<gene>
    <name evidence="7" type="ORF">CVO96_02785</name>
</gene>